<name>A0AAP0MG72_9ROSI</name>
<keyword evidence="1" id="KW-0472">Membrane</keyword>
<gene>
    <name evidence="2" type="ORF">WN944_017420</name>
</gene>
<keyword evidence="1" id="KW-0812">Transmembrane</keyword>
<evidence type="ECO:0000313" key="3">
    <source>
        <dbReference type="Proteomes" id="UP001428341"/>
    </source>
</evidence>
<dbReference type="EMBL" id="JBCGBO010000005">
    <property type="protein sequence ID" value="KAK9202210.1"/>
    <property type="molecule type" value="Genomic_DNA"/>
</dbReference>
<evidence type="ECO:0000256" key="1">
    <source>
        <dbReference type="SAM" id="Phobius"/>
    </source>
</evidence>
<dbReference type="AlphaFoldDB" id="A0AAP0MG72"/>
<evidence type="ECO:0000313" key="2">
    <source>
        <dbReference type="EMBL" id="KAK9202210.1"/>
    </source>
</evidence>
<proteinExistence type="predicted"/>
<organism evidence="2 3">
    <name type="scientific">Citrus x changshan-huyou</name>
    <dbReference type="NCBI Taxonomy" id="2935761"/>
    <lineage>
        <taxon>Eukaryota</taxon>
        <taxon>Viridiplantae</taxon>
        <taxon>Streptophyta</taxon>
        <taxon>Embryophyta</taxon>
        <taxon>Tracheophyta</taxon>
        <taxon>Spermatophyta</taxon>
        <taxon>Magnoliopsida</taxon>
        <taxon>eudicotyledons</taxon>
        <taxon>Gunneridae</taxon>
        <taxon>Pentapetalae</taxon>
        <taxon>rosids</taxon>
        <taxon>malvids</taxon>
        <taxon>Sapindales</taxon>
        <taxon>Rutaceae</taxon>
        <taxon>Aurantioideae</taxon>
        <taxon>Citrus</taxon>
    </lineage>
</organism>
<protein>
    <submittedName>
        <fullName evidence="2">Uncharacterized protein</fullName>
    </submittedName>
</protein>
<keyword evidence="1" id="KW-1133">Transmembrane helix</keyword>
<feature type="transmembrane region" description="Helical" evidence="1">
    <location>
        <begin position="12"/>
        <end position="35"/>
    </location>
</feature>
<keyword evidence="3" id="KW-1185">Reference proteome</keyword>
<comment type="caution">
    <text evidence="2">The sequence shown here is derived from an EMBL/GenBank/DDBJ whole genome shotgun (WGS) entry which is preliminary data.</text>
</comment>
<reference evidence="2 3" key="1">
    <citation type="submission" date="2024-05" db="EMBL/GenBank/DDBJ databases">
        <title>Haplotype-resolved chromosome-level genome assembly of Huyou (Citrus changshanensis).</title>
        <authorList>
            <person name="Miao C."/>
            <person name="Chen W."/>
            <person name="Wu Y."/>
            <person name="Wang L."/>
            <person name="Zhao S."/>
            <person name="Grierson D."/>
            <person name="Xu C."/>
            <person name="Chen K."/>
        </authorList>
    </citation>
    <scope>NUCLEOTIDE SEQUENCE [LARGE SCALE GENOMIC DNA]</scope>
    <source>
        <strain evidence="2">01-14</strain>
        <tissue evidence="2">Leaf</tissue>
    </source>
</reference>
<sequence length="104" mass="12468">MHMLFKPYANSCFIVSYLYGLVVALTIMRSLLFAVDFHFQDEVFRVLANDLYSTMRKLFFWVCISVKPRHLHPWEETFILVEKPLPCAFLCYSPWLYSQHMLDH</sequence>
<accession>A0AAP0MG72</accession>
<dbReference type="Proteomes" id="UP001428341">
    <property type="component" value="Unassembled WGS sequence"/>
</dbReference>